<reference evidence="5 6" key="1">
    <citation type="submission" date="2014-08" db="EMBL/GenBank/DDBJ databases">
        <title>Whole genome shotgun sequence of Rhizobium rubi NBRC 13261.</title>
        <authorList>
            <person name="Katano-Makiyama Y."/>
            <person name="Hosoyama A."/>
            <person name="Hashimoto M."/>
            <person name="Hosoyama Y."/>
            <person name="Noguchi M."/>
            <person name="Tsuchikane K."/>
            <person name="Uohara A."/>
            <person name="Ohji S."/>
            <person name="Ichikawa N."/>
            <person name="Kimura A."/>
            <person name="Yamazoe A."/>
            <person name="Fujita N."/>
        </authorList>
    </citation>
    <scope>NUCLEOTIDE SEQUENCE [LARGE SCALE GENOMIC DNA]</scope>
    <source>
        <strain evidence="5 6">NBRC 13261</strain>
    </source>
</reference>
<dbReference type="EMBL" id="BBJU01000007">
    <property type="protein sequence ID" value="GAK69608.1"/>
    <property type="molecule type" value="Genomic_DNA"/>
</dbReference>
<dbReference type="Proteomes" id="UP000028701">
    <property type="component" value="Unassembled WGS sequence"/>
</dbReference>
<comment type="caution">
    <text evidence="5">The sequence shown here is derived from an EMBL/GenBank/DDBJ whole genome shotgun (WGS) entry which is preliminary data.</text>
</comment>
<proteinExistence type="predicted"/>
<sequence>MRQLIKTLGYAAVLLPAIVIAGAAKADATKSQETSHAHSHAEKTPVQEGYFDDDQVKARALSDWAGDWQSVYPYLLDGTLDPVMNDKAKHSSTSAEDYRAYYEIGYKTDVGRILIADDTVTFFRGDTSVKGVYETDGHETLTYKKGNRGVRFIFKKVQGDEAAPAFIQFSDHAIAPEKAGHYHLYWGNDRAALLKEVTNWPTYYPANLDGKQITEEMLAH</sequence>
<dbReference type="InterPro" id="IPR015304">
    <property type="entry name" value="ZinT_dom"/>
</dbReference>
<dbReference type="eggNOG" id="COG3443">
    <property type="taxonomic scope" value="Bacteria"/>
</dbReference>
<keyword evidence="2" id="KW-0862">Zinc</keyword>
<evidence type="ECO:0000313" key="6">
    <source>
        <dbReference type="Proteomes" id="UP000028701"/>
    </source>
</evidence>
<dbReference type="Pfam" id="PF09223">
    <property type="entry name" value="ZinT"/>
    <property type="match status" value="1"/>
</dbReference>
<feature type="signal peptide" evidence="3">
    <location>
        <begin position="1"/>
        <end position="26"/>
    </location>
</feature>
<dbReference type="SUPFAM" id="SSF50814">
    <property type="entry name" value="Lipocalins"/>
    <property type="match status" value="1"/>
</dbReference>
<accession>A0A081CSG2</accession>
<organism evidence="5 6">
    <name type="scientific">Agrobacterium rubi TR3 = NBRC 13261</name>
    <dbReference type="NCBI Taxonomy" id="1368415"/>
    <lineage>
        <taxon>Bacteria</taxon>
        <taxon>Pseudomonadati</taxon>
        <taxon>Pseudomonadota</taxon>
        <taxon>Alphaproteobacteria</taxon>
        <taxon>Hyphomicrobiales</taxon>
        <taxon>Rhizobiaceae</taxon>
        <taxon>Rhizobium/Agrobacterium group</taxon>
        <taxon>Agrobacterium</taxon>
    </lineage>
</organism>
<dbReference type="AlphaFoldDB" id="A0A081CSG2"/>
<gene>
    <name evidence="5" type="ORF">RRU01S_07_01330</name>
</gene>
<evidence type="ECO:0000256" key="3">
    <source>
        <dbReference type="SAM" id="SignalP"/>
    </source>
</evidence>
<keyword evidence="1 3" id="KW-0732">Signal</keyword>
<name>A0A081CSG2_9HYPH</name>
<feature type="chain" id="PRO_5001756095" description="ZinT domain-containing protein" evidence="3">
    <location>
        <begin position="27"/>
        <end position="220"/>
    </location>
</feature>
<feature type="domain" description="ZinT" evidence="4">
    <location>
        <begin position="44"/>
        <end position="220"/>
    </location>
</feature>
<evidence type="ECO:0000313" key="5">
    <source>
        <dbReference type="EMBL" id="GAK69608.1"/>
    </source>
</evidence>
<evidence type="ECO:0000256" key="1">
    <source>
        <dbReference type="ARBA" id="ARBA00022729"/>
    </source>
</evidence>
<dbReference type="Gene3D" id="2.40.128.20">
    <property type="match status" value="1"/>
</dbReference>
<evidence type="ECO:0000259" key="4">
    <source>
        <dbReference type="Pfam" id="PF09223"/>
    </source>
</evidence>
<dbReference type="RefSeq" id="WP_045229191.1">
    <property type="nucleotide sequence ID" value="NZ_BBJU01000007.1"/>
</dbReference>
<protein>
    <recommendedName>
        <fullName evidence="4">ZinT domain-containing protein</fullName>
    </recommendedName>
</protein>
<dbReference type="OrthoDB" id="9810636at2"/>
<dbReference type="GO" id="GO:0008270">
    <property type="term" value="F:zinc ion binding"/>
    <property type="evidence" value="ECO:0007669"/>
    <property type="project" value="InterPro"/>
</dbReference>
<evidence type="ECO:0000256" key="2">
    <source>
        <dbReference type="ARBA" id="ARBA00022833"/>
    </source>
</evidence>
<dbReference type="InterPro" id="IPR012674">
    <property type="entry name" value="Calycin"/>
</dbReference>